<keyword evidence="3" id="KW-1003">Cell membrane</keyword>
<dbReference type="PANTHER" id="PTHR11795">
    <property type="entry name" value="BRANCHED-CHAIN AMINO ACID TRANSPORT SYSTEM PERMEASE PROTEIN LIVH"/>
    <property type="match status" value="1"/>
</dbReference>
<comment type="subcellular location">
    <subcellularLocation>
        <location evidence="1">Cell membrane</location>
        <topology evidence="1">Multi-pass membrane protein</topology>
    </subcellularLocation>
</comment>
<evidence type="ECO:0000256" key="3">
    <source>
        <dbReference type="ARBA" id="ARBA00022475"/>
    </source>
</evidence>
<accession>A0A7C4EXN3</accession>
<protein>
    <submittedName>
        <fullName evidence="10">Branched-chain amino acid ABC transporter permease</fullName>
    </submittedName>
</protein>
<evidence type="ECO:0000256" key="1">
    <source>
        <dbReference type="ARBA" id="ARBA00004651"/>
    </source>
</evidence>
<keyword evidence="4 9" id="KW-0812">Transmembrane</keyword>
<evidence type="ECO:0000256" key="8">
    <source>
        <dbReference type="ARBA" id="ARBA00037998"/>
    </source>
</evidence>
<evidence type="ECO:0000256" key="4">
    <source>
        <dbReference type="ARBA" id="ARBA00022692"/>
    </source>
</evidence>
<dbReference type="GO" id="GO:0005886">
    <property type="term" value="C:plasma membrane"/>
    <property type="evidence" value="ECO:0007669"/>
    <property type="project" value="UniProtKB-SubCell"/>
</dbReference>
<gene>
    <name evidence="10" type="ORF">ENV54_08880</name>
</gene>
<evidence type="ECO:0000256" key="2">
    <source>
        <dbReference type="ARBA" id="ARBA00022448"/>
    </source>
</evidence>
<evidence type="ECO:0000256" key="9">
    <source>
        <dbReference type="SAM" id="Phobius"/>
    </source>
</evidence>
<dbReference type="InterPro" id="IPR001851">
    <property type="entry name" value="ABC_transp_permease"/>
</dbReference>
<feature type="transmembrane region" description="Helical" evidence="9">
    <location>
        <begin position="141"/>
        <end position="160"/>
    </location>
</feature>
<organism evidence="10">
    <name type="scientific">Desulfomonile tiedjei</name>
    <dbReference type="NCBI Taxonomy" id="2358"/>
    <lineage>
        <taxon>Bacteria</taxon>
        <taxon>Pseudomonadati</taxon>
        <taxon>Thermodesulfobacteriota</taxon>
        <taxon>Desulfomonilia</taxon>
        <taxon>Desulfomonilales</taxon>
        <taxon>Desulfomonilaceae</taxon>
        <taxon>Desulfomonile</taxon>
    </lineage>
</organism>
<feature type="transmembrane region" description="Helical" evidence="9">
    <location>
        <begin position="7"/>
        <end position="29"/>
    </location>
</feature>
<evidence type="ECO:0000256" key="6">
    <source>
        <dbReference type="ARBA" id="ARBA00022989"/>
    </source>
</evidence>
<keyword evidence="5" id="KW-0029">Amino-acid transport</keyword>
<feature type="transmembrane region" description="Helical" evidence="9">
    <location>
        <begin position="49"/>
        <end position="79"/>
    </location>
</feature>
<feature type="transmembrane region" description="Helical" evidence="9">
    <location>
        <begin position="263"/>
        <end position="285"/>
    </location>
</feature>
<dbReference type="GO" id="GO:0022857">
    <property type="term" value="F:transmembrane transporter activity"/>
    <property type="evidence" value="ECO:0007669"/>
    <property type="project" value="InterPro"/>
</dbReference>
<evidence type="ECO:0000256" key="5">
    <source>
        <dbReference type="ARBA" id="ARBA00022970"/>
    </source>
</evidence>
<dbReference type="Pfam" id="PF02653">
    <property type="entry name" value="BPD_transp_2"/>
    <property type="match status" value="1"/>
</dbReference>
<dbReference type="AlphaFoldDB" id="A0A7C4EXN3"/>
<sequence>MNFFFDLIIGGLSIGACYALVALAMVIIYKTSEVPNFAQGEMAMVSTFVAYTLVSSYGVNFWTAAATTILFAFLLGVALEVSFLRPAKDPTVLGLIVITLGAEMILYGFAGWKWGANQNPFPVPFSEYTGYSPFGVTITEINLWTFVISLAVMLLLFLFFRFTKLGTAMKAVQQNQFAAKAMGIPTRRILSLTWGLSSATGAVAGMLIAPIATLDPNMMLDPMLKGFAGAVLGGMTSLPGAAFGGYILGLVENFFGGYVSLSFKSVVAFLVIVLILCVKPSGLFVRHFERKV</sequence>
<dbReference type="CDD" id="cd06582">
    <property type="entry name" value="TM_PBP1_LivH_like"/>
    <property type="match status" value="1"/>
</dbReference>
<evidence type="ECO:0000256" key="7">
    <source>
        <dbReference type="ARBA" id="ARBA00023136"/>
    </source>
</evidence>
<comment type="similarity">
    <text evidence="8">Belongs to the binding-protein-dependent transport system permease family. LivHM subfamily.</text>
</comment>
<evidence type="ECO:0000313" key="10">
    <source>
        <dbReference type="EMBL" id="HGH61397.1"/>
    </source>
</evidence>
<dbReference type="PANTHER" id="PTHR11795:SF451">
    <property type="entry name" value="ABC TRANSPORTER PERMEASE PROTEIN"/>
    <property type="match status" value="1"/>
</dbReference>
<feature type="transmembrane region" description="Helical" evidence="9">
    <location>
        <begin position="91"/>
        <end position="110"/>
    </location>
</feature>
<name>A0A7C4EXN3_9BACT</name>
<proteinExistence type="inferred from homology"/>
<keyword evidence="7 9" id="KW-0472">Membrane</keyword>
<dbReference type="GO" id="GO:0006865">
    <property type="term" value="P:amino acid transport"/>
    <property type="evidence" value="ECO:0007669"/>
    <property type="project" value="UniProtKB-KW"/>
</dbReference>
<dbReference type="EMBL" id="DTGT01000277">
    <property type="protein sequence ID" value="HGH61397.1"/>
    <property type="molecule type" value="Genomic_DNA"/>
</dbReference>
<dbReference type="InterPro" id="IPR052157">
    <property type="entry name" value="BCAA_transport_permease"/>
</dbReference>
<feature type="transmembrane region" description="Helical" evidence="9">
    <location>
        <begin position="189"/>
        <end position="214"/>
    </location>
</feature>
<keyword evidence="2" id="KW-0813">Transport</keyword>
<keyword evidence="6 9" id="KW-1133">Transmembrane helix</keyword>
<comment type="caution">
    <text evidence="10">The sequence shown here is derived from an EMBL/GenBank/DDBJ whole genome shotgun (WGS) entry which is preliminary data.</text>
</comment>
<reference evidence="10" key="1">
    <citation type="journal article" date="2020" name="mSystems">
        <title>Genome- and Community-Level Interaction Insights into Carbon Utilization and Element Cycling Functions of Hydrothermarchaeota in Hydrothermal Sediment.</title>
        <authorList>
            <person name="Zhou Z."/>
            <person name="Liu Y."/>
            <person name="Xu W."/>
            <person name="Pan J."/>
            <person name="Luo Z.H."/>
            <person name="Li M."/>
        </authorList>
    </citation>
    <scope>NUCLEOTIDE SEQUENCE [LARGE SCALE GENOMIC DNA]</scope>
    <source>
        <strain evidence="10">SpSt-769</strain>
    </source>
</reference>
<feature type="transmembrane region" description="Helical" evidence="9">
    <location>
        <begin position="226"/>
        <end position="251"/>
    </location>
</feature>